<dbReference type="Gene3D" id="3.40.50.300">
    <property type="entry name" value="P-loop containing nucleotide triphosphate hydrolases"/>
    <property type="match status" value="1"/>
</dbReference>
<keyword evidence="5" id="KW-1278">Translocase</keyword>
<evidence type="ECO:0000256" key="3">
    <source>
        <dbReference type="ARBA" id="ARBA00022741"/>
    </source>
</evidence>
<keyword evidence="3" id="KW-0547">Nucleotide-binding</keyword>
<feature type="domain" description="ABC transporter" evidence="8">
    <location>
        <begin position="3"/>
        <end position="237"/>
    </location>
</feature>
<evidence type="ECO:0000256" key="4">
    <source>
        <dbReference type="ARBA" id="ARBA00022840"/>
    </source>
</evidence>
<evidence type="ECO:0000256" key="7">
    <source>
        <dbReference type="ARBA" id="ARBA00023136"/>
    </source>
</evidence>
<accession>A0A133ZXZ0</accession>
<dbReference type="InterPro" id="IPR003593">
    <property type="entry name" value="AAA+_ATPase"/>
</dbReference>
<dbReference type="InterPro" id="IPR050086">
    <property type="entry name" value="MetN_ABC_transporter-like"/>
</dbReference>
<dbReference type="PANTHER" id="PTHR43166:SF30">
    <property type="entry name" value="METHIONINE IMPORT ATP-BINDING PROTEIN METN"/>
    <property type="match status" value="1"/>
</dbReference>
<dbReference type="GeneID" id="93287784"/>
<keyword evidence="7" id="KW-0472">Membrane</keyword>
<dbReference type="InterPro" id="IPR027417">
    <property type="entry name" value="P-loop_NTPase"/>
</dbReference>
<evidence type="ECO:0000256" key="2">
    <source>
        <dbReference type="ARBA" id="ARBA00022475"/>
    </source>
</evidence>
<evidence type="ECO:0000313" key="9">
    <source>
        <dbReference type="EMBL" id="KXB60313.1"/>
    </source>
</evidence>
<evidence type="ECO:0000313" key="10">
    <source>
        <dbReference type="Proteomes" id="UP000070355"/>
    </source>
</evidence>
<dbReference type="InterPro" id="IPR003439">
    <property type="entry name" value="ABC_transporter-like_ATP-bd"/>
</dbReference>
<evidence type="ECO:0000259" key="8">
    <source>
        <dbReference type="PROSITE" id="PS50893"/>
    </source>
</evidence>
<name>A0A133ZXZ0_9BACL</name>
<dbReference type="STRING" id="1379.HMPREF3186_00810"/>
<keyword evidence="1" id="KW-0813">Transport</keyword>
<proteinExistence type="predicted"/>
<protein>
    <submittedName>
        <fullName evidence="9">ABC transporter, ATP-binding protein</fullName>
    </submittedName>
</protein>
<dbReference type="EMBL" id="LSDC01000057">
    <property type="protein sequence ID" value="KXB60313.1"/>
    <property type="molecule type" value="Genomic_DNA"/>
</dbReference>
<dbReference type="RefSeq" id="WP_003145135.1">
    <property type="nucleotide sequence ID" value="NZ_CAUQIG010000007.1"/>
</dbReference>
<dbReference type="GO" id="GO:0006865">
    <property type="term" value="P:amino acid transport"/>
    <property type="evidence" value="ECO:0007669"/>
    <property type="project" value="UniProtKB-KW"/>
</dbReference>
<dbReference type="PANTHER" id="PTHR43166">
    <property type="entry name" value="AMINO ACID IMPORT ATP-BINDING PROTEIN"/>
    <property type="match status" value="1"/>
</dbReference>
<dbReference type="PROSITE" id="PS50893">
    <property type="entry name" value="ABC_TRANSPORTER_2"/>
    <property type="match status" value="1"/>
</dbReference>
<sequence length="244" mass="27598">MIVQLKNVSKQYKDANFKLENISFDINKKEVIGIIGRNGTGKSTILKMINGIVSYDSGDILYKNSSIKSMDASTLRNTRKNLAYIFQHSNLIDNKSVYYHLSLVYKLNKVSVDKKKIDDILEFMNITRLKNSLCGSLSGGEQQKVAIAMALLQEPEVLLCDEISSALDTNSEKEIFALLNKLRTTTDISIVMISHSLSLLKNFCDRVVVIDDSTIKDIVVPNKNAKDDYDSNYYNYVKEFLLND</sequence>
<dbReference type="GO" id="GO:0005524">
    <property type="term" value="F:ATP binding"/>
    <property type="evidence" value="ECO:0007669"/>
    <property type="project" value="UniProtKB-KW"/>
</dbReference>
<evidence type="ECO:0000256" key="1">
    <source>
        <dbReference type="ARBA" id="ARBA00022448"/>
    </source>
</evidence>
<organism evidence="9 10">
    <name type="scientific">Gemella haemolysans</name>
    <dbReference type="NCBI Taxonomy" id="1379"/>
    <lineage>
        <taxon>Bacteria</taxon>
        <taxon>Bacillati</taxon>
        <taxon>Bacillota</taxon>
        <taxon>Bacilli</taxon>
        <taxon>Bacillales</taxon>
        <taxon>Gemellaceae</taxon>
        <taxon>Gemella</taxon>
    </lineage>
</organism>
<dbReference type="Pfam" id="PF00005">
    <property type="entry name" value="ABC_tran"/>
    <property type="match status" value="1"/>
</dbReference>
<evidence type="ECO:0000256" key="5">
    <source>
        <dbReference type="ARBA" id="ARBA00022967"/>
    </source>
</evidence>
<keyword evidence="4 9" id="KW-0067">ATP-binding</keyword>
<dbReference type="Proteomes" id="UP000070355">
    <property type="component" value="Unassembled WGS sequence"/>
</dbReference>
<keyword evidence="2" id="KW-1003">Cell membrane</keyword>
<dbReference type="AlphaFoldDB" id="A0A133ZXZ0"/>
<evidence type="ECO:0000256" key="6">
    <source>
        <dbReference type="ARBA" id="ARBA00022970"/>
    </source>
</evidence>
<keyword evidence="6" id="KW-0029">Amino-acid transport</keyword>
<dbReference type="InterPro" id="IPR017871">
    <property type="entry name" value="ABC_transporter-like_CS"/>
</dbReference>
<dbReference type="SUPFAM" id="SSF52540">
    <property type="entry name" value="P-loop containing nucleoside triphosphate hydrolases"/>
    <property type="match status" value="1"/>
</dbReference>
<gene>
    <name evidence="9" type="ORF">HMPREF3186_00810</name>
</gene>
<dbReference type="PROSITE" id="PS00211">
    <property type="entry name" value="ABC_TRANSPORTER_1"/>
    <property type="match status" value="1"/>
</dbReference>
<dbReference type="SMART" id="SM00382">
    <property type="entry name" value="AAA"/>
    <property type="match status" value="1"/>
</dbReference>
<comment type="caution">
    <text evidence="9">The sequence shown here is derived from an EMBL/GenBank/DDBJ whole genome shotgun (WGS) entry which is preliminary data.</text>
</comment>
<dbReference type="PATRIC" id="fig|1379.3.peg.792"/>
<dbReference type="GO" id="GO:0016887">
    <property type="term" value="F:ATP hydrolysis activity"/>
    <property type="evidence" value="ECO:0007669"/>
    <property type="project" value="InterPro"/>
</dbReference>
<dbReference type="OrthoDB" id="9804819at2"/>
<reference evidence="10" key="1">
    <citation type="submission" date="2016-01" db="EMBL/GenBank/DDBJ databases">
        <authorList>
            <person name="Mitreva M."/>
            <person name="Pepin K.H."/>
            <person name="Mihindukulasuriya K.A."/>
            <person name="Fulton R."/>
            <person name="Fronick C."/>
            <person name="O'Laughlin M."/>
            <person name="Miner T."/>
            <person name="Herter B."/>
            <person name="Rosa B.A."/>
            <person name="Cordes M."/>
            <person name="Tomlinson C."/>
            <person name="Wollam A."/>
            <person name="Palsikar V.B."/>
            <person name="Mardis E.R."/>
            <person name="Wilson R.K."/>
        </authorList>
    </citation>
    <scope>NUCLEOTIDE SEQUENCE [LARGE SCALE GENOMIC DNA]</scope>
    <source>
        <strain evidence="10">DNF01167</strain>
    </source>
</reference>